<evidence type="ECO:0000259" key="1">
    <source>
        <dbReference type="Pfam" id="PF13018"/>
    </source>
</evidence>
<sequence>FQKWNISEKGLQAYRKIWYTNYIEKLEIEIICYIEVWELYSSLKEKTMNKIFKVVWNKSKNCYVVVSEFAKNNSGKKK</sequence>
<proteinExistence type="predicted"/>
<evidence type="ECO:0000313" key="2">
    <source>
        <dbReference type="EMBL" id="ETJ16043.1"/>
    </source>
</evidence>
<dbReference type="Pfam" id="PF13018">
    <property type="entry name" value="ESPR"/>
    <property type="match status" value="1"/>
</dbReference>
<reference evidence="2" key="1">
    <citation type="submission" date="2013-12" db="EMBL/GenBank/DDBJ databases">
        <title>A Varibaculum cambriense genome reconstructed from a premature infant gut community with otherwise low bacterial novelty that shifts toward anaerobic metabolism during the third week of life.</title>
        <authorList>
            <person name="Brown C.T."/>
            <person name="Sharon I."/>
            <person name="Thomas B.C."/>
            <person name="Castelle C.J."/>
            <person name="Morowitz M.J."/>
            <person name="Banfield J.F."/>
        </authorList>
    </citation>
    <scope>NUCLEOTIDE SEQUENCE</scope>
</reference>
<feature type="non-terminal residue" evidence="2">
    <location>
        <position position="78"/>
    </location>
</feature>
<feature type="domain" description="ESPR" evidence="1">
    <location>
        <begin position="48"/>
        <end position="76"/>
    </location>
</feature>
<dbReference type="AlphaFoldDB" id="W1WD10"/>
<feature type="non-terminal residue" evidence="2">
    <location>
        <position position="1"/>
    </location>
</feature>
<dbReference type="InterPro" id="IPR024973">
    <property type="entry name" value="ESPR"/>
</dbReference>
<protein>
    <recommendedName>
        <fullName evidence="1">ESPR domain-containing protein</fullName>
    </recommendedName>
</protein>
<organism evidence="2">
    <name type="scientific">human gut metagenome</name>
    <dbReference type="NCBI Taxonomy" id="408170"/>
    <lineage>
        <taxon>unclassified sequences</taxon>
        <taxon>metagenomes</taxon>
        <taxon>organismal metagenomes</taxon>
    </lineage>
</organism>
<comment type="caution">
    <text evidence="2">The sequence shown here is derived from an EMBL/GenBank/DDBJ whole genome shotgun (WGS) entry which is preliminary data.</text>
</comment>
<dbReference type="EMBL" id="AZMM01018917">
    <property type="protein sequence ID" value="ETJ16043.1"/>
    <property type="molecule type" value="Genomic_DNA"/>
</dbReference>
<gene>
    <name evidence="2" type="ORF">Q604_UNBc4C00136G0001</name>
</gene>
<name>W1WD10_9ZZZZ</name>
<accession>W1WD10</accession>